<dbReference type="AlphaFoldDB" id="A0A8I3A704"/>
<comment type="caution">
    <text evidence="3">The sequence shown here is derived from an EMBL/GenBank/DDBJ whole genome shotgun (WGS) entry which is preliminary data.</text>
</comment>
<dbReference type="PANTHER" id="PTHR10039:SF14">
    <property type="entry name" value="NACHT DOMAIN-CONTAINING PROTEIN"/>
    <property type="match status" value="1"/>
</dbReference>
<dbReference type="SUPFAM" id="SSF52540">
    <property type="entry name" value="P-loop containing nucleoside triphosphate hydrolases"/>
    <property type="match status" value="1"/>
</dbReference>
<evidence type="ECO:0000313" key="3">
    <source>
        <dbReference type="EMBL" id="KAG6374093.1"/>
    </source>
</evidence>
<evidence type="ECO:0000259" key="2">
    <source>
        <dbReference type="SMART" id="SM00382"/>
    </source>
</evidence>
<dbReference type="SMART" id="SM00382">
    <property type="entry name" value="AAA"/>
    <property type="match status" value="1"/>
</dbReference>
<keyword evidence="1" id="KW-0677">Repeat</keyword>
<dbReference type="PANTHER" id="PTHR10039">
    <property type="entry name" value="AMELOGENIN"/>
    <property type="match status" value="1"/>
</dbReference>
<keyword evidence="4" id="KW-1185">Reference proteome</keyword>
<gene>
    <name evidence="3" type="ORF">JVT61DRAFT_4736</name>
</gene>
<evidence type="ECO:0000313" key="4">
    <source>
        <dbReference type="Proteomes" id="UP000683000"/>
    </source>
</evidence>
<proteinExistence type="predicted"/>
<protein>
    <recommendedName>
        <fullName evidence="2">AAA+ ATPase domain-containing protein</fullName>
    </recommendedName>
</protein>
<accession>A0A8I3A704</accession>
<organism evidence="3 4">
    <name type="scientific">Boletus reticuloceps</name>
    <dbReference type="NCBI Taxonomy" id="495285"/>
    <lineage>
        <taxon>Eukaryota</taxon>
        <taxon>Fungi</taxon>
        <taxon>Dikarya</taxon>
        <taxon>Basidiomycota</taxon>
        <taxon>Agaricomycotina</taxon>
        <taxon>Agaricomycetes</taxon>
        <taxon>Agaricomycetidae</taxon>
        <taxon>Boletales</taxon>
        <taxon>Boletineae</taxon>
        <taxon>Boletaceae</taxon>
        <taxon>Boletoideae</taxon>
        <taxon>Boletus</taxon>
    </lineage>
</organism>
<dbReference type="InterPro" id="IPR003593">
    <property type="entry name" value="AAA+_ATPase"/>
</dbReference>
<dbReference type="InterPro" id="IPR027417">
    <property type="entry name" value="P-loop_NTPase"/>
</dbReference>
<dbReference type="OrthoDB" id="3267051at2759"/>
<name>A0A8I3A704_9AGAM</name>
<dbReference type="Gene3D" id="3.40.50.300">
    <property type="entry name" value="P-loop containing nucleotide triphosphate hydrolases"/>
    <property type="match status" value="1"/>
</dbReference>
<dbReference type="EMBL" id="JAGFBS010000019">
    <property type="protein sequence ID" value="KAG6374093.1"/>
    <property type="molecule type" value="Genomic_DNA"/>
</dbReference>
<sequence>MGYIVTTADFHILGVRTAKYTISNVNLRITDYETKLRELKTAFLEGVTVQAGITVVRMMNVVEHVVEVMDLNDMLYAFRARYAQEKGCLPGTRESFLTEICDFLNNVDEGASQVCLLTGVAGSGKSSVAHSIARLYDGQQQLGSSYCFVRSNVASRNPENLFSTITCDLVDHDPQYKSALWGIVKENQALRTSTSPFKQLERLIIEPSQNFHAVGPLVIVIDAVDESGDEDSRQQLLQAISKQIANNNLPTNLRFLITARLESDILAALPPCAQIVRKQMGDIMEHIVDRDIHMFIRHSLHQYTQLEFSWPNEEWCQLLVRHSQHLFQWAPTACRFIRGFGAKGLDPCKRLEILLHIDNEDGVYPLDDLYRTILQQLFTLKSAQRRFRDVMAVVFVLKEPLPFPSLSTLFDGYLNIQDIISVLGSLLDGVLDERKPLRPVHTSFRDFLLDEGRSLAFHMLIFNICNLKDSRLCNSDIPTLPSQVNKAIPAHLSYSCQYWMYHLQHAALLDEVTIFFKDFFPYWLEAISLLSLSSPLSAILSALETCAVLKEWAKVGITMVLSSQY</sequence>
<dbReference type="Pfam" id="PF24883">
    <property type="entry name" value="NPHP3_N"/>
    <property type="match status" value="1"/>
</dbReference>
<evidence type="ECO:0000256" key="1">
    <source>
        <dbReference type="ARBA" id="ARBA00022737"/>
    </source>
</evidence>
<feature type="domain" description="AAA+ ATPase" evidence="2">
    <location>
        <begin position="111"/>
        <end position="281"/>
    </location>
</feature>
<dbReference type="InterPro" id="IPR056884">
    <property type="entry name" value="NPHP3-like_N"/>
</dbReference>
<reference evidence="3" key="1">
    <citation type="submission" date="2021-03" db="EMBL/GenBank/DDBJ databases">
        <title>Evolutionary innovations through gain and loss of genes in the ectomycorrhizal Boletales.</title>
        <authorList>
            <person name="Wu G."/>
            <person name="Miyauchi S."/>
            <person name="Morin E."/>
            <person name="Yang Z.-L."/>
            <person name="Xu J."/>
            <person name="Martin F.M."/>
        </authorList>
    </citation>
    <scope>NUCLEOTIDE SEQUENCE</scope>
    <source>
        <strain evidence="3">BR01</strain>
    </source>
</reference>
<dbReference type="Proteomes" id="UP000683000">
    <property type="component" value="Unassembled WGS sequence"/>
</dbReference>